<accession>A0A7G1MNG4</accession>
<geneLocation type="plastid" evidence="5"/>
<dbReference type="NCBIfam" id="NF001764">
    <property type="entry name" value="PRK00504.1"/>
    <property type="match status" value="1"/>
</dbReference>
<dbReference type="EMBL" id="LC580440">
    <property type="protein sequence ID" value="BCL05904.1"/>
    <property type="molecule type" value="Genomic_DNA"/>
</dbReference>
<name>A0A7G1MNG4_9STRA</name>
<dbReference type="SUPFAM" id="SSF57829">
    <property type="entry name" value="Zn-binding ribosomal proteins"/>
    <property type="match status" value="1"/>
</dbReference>
<evidence type="ECO:0000313" key="5">
    <source>
        <dbReference type="EMBL" id="BCL05904.1"/>
    </source>
</evidence>
<reference evidence="5" key="1">
    <citation type="submission" date="2020-09" db="EMBL/GenBank/DDBJ databases">
        <title>Highly reduced plastid genomes of the non-photosynthetic dictyochophyceans Pteridomonas spp. (Ochrophyta, SAR).</title>
        <authorList>
            <person name="Kayama M."/>
            <person name="Kamikawa R."/>
        </authorList>
    </citation>
    <scope>NUCLEOTIDE SEQUENCE</scope>
    <source>
        <strain evidence="5">YPF1301</strain>
    </source>
</reference>
<keyword evidence="5" id="KW-0934">Plastid</keyword>
<dbReference type="InterPro" id="IPR011332">
    <property type="entry name" value="Ribosomal_zn-bd"/>
</dbReference>
<evidence type="ECO:0000256" key="2">
    <source>
        <dbReference type="ARBA" id="ARBA00022980"/>
    </source>
</evidence>
<dbReference type="InterPro" id="IPR001705">
    <property type="entry name" value="Ribosomal_bL33"/>
</dbReference>
<dbReference type="NCBIfam" id="NF001860">
    <property type="entry name" value="PRK00595.1"/>
    <property type="match status" value="1"/>
</dbReference>
<keyword evidence="2 5" id="KW-0689">Ribosomal protein</keyword>
<dbReference type="PROSITE" id="PS00582">
    <property type="entry name" value="RIBOSOMAL_L33"/>
    <property type="match status" value="1"/>
</dbReference>
<comment type="similarity">
    <text evidence="1">Belongs to the bacterial ribosomal protein bL33 family.</text>
</comment>
<keyword evidence="3" id="KW-0687">Ribonucleoprotein</keyword>
<protein>
    <recommendedName>
        <fullName evidence="4">Large ribosomal subunit protein bL33c</fullName>
    </recommendedName>
</protein>
<dbReference type="GO" id="GO:0005737">
    <property type="term" value="C:cytoplasm"/>
    <property type="evidence" value="ECO:0007669"/>
    <property type="project" value="UniProtKB-ARBA"/>
</dbReference>
<dbReference type="AlphaFoldDB" id="A0A7G1MNG4"/>
<evidence type="ECO:0000256" key="3">
    <source>
        <dbReference type="ARBA" id="ARBA00023274"/>
    </source>
</evidence>
<dbReference type="HAMAP" id="MF_00294">
    <property type="entry name" value="Ribosomal_bL33"/>
    <property type="match status" value="1"/>
</dbReference>
<evidence type="ECO:0000256" key="4">
    <source>
        <dbReference type="ARBA" id="ARBA00035276"/>
    </source>
</evidence>
<dbReference type="Gene3D" id="2.20.28.120">
    <property type="entry name" value="Ribosomal protein L33"/>
    <property type="match status" value="1"/>
</dbReference>
<proteinExistence type="inferred from homology"/>
<dbReference type="PANTHER" id="PTHR43168:SF2">
    <property type="entry name" value="LARGE RIBOSOMAL SUBUNIT PROTEIN BL33C"/>
    <property type="match status" value="1"/>
</dbReference>
<dbReference type="PANTHER" id="PTHR43168">
    <property type="entry name" value="50S RIBOSOMAL PROTEIN L33, CHLOROPLASTIC"/>
    <property type="match status" value="1"/>
</dbReference>
<organism evidence="5">
    <name type="scientific">Pteridomonas sp. YPF1301</name>
    <dbReference type="NCBI Taxonomy" id="2766739"/>
    <lineage>
        <taxon>Eukaryota</taxon>
        <taxon>Sar</taxon>
        <taxon>Stramenopiles</taxon>
        <taxon>Ochrophyta</taxon>
        <taxon>Dictyochophyceae</taxon>
        <taxon>Pedinellales</taxon>
        <taxon>Pteridomonas</taxon>
    </lineage>
</organism>
<sequence length="61" mass="7492">MLNKKLRKIITLECLACKNNFQKRHISRYTTFKNKQNTPKKLELKKFCAFCKKHMNYRELK</sequence>
<gene>
    <name evidence="5" type="primary">rpl33</name>
</gene>
<dbReference type="GO" id="GO:0003735">
    <property type="term" value="F:structural constituent of ribosome"/>
    <property type="evidence" value="ECO:0007669"/>
    <property type="project" value="InterPro"/>
</dbReference>
<dbReference type="GO" id="GO:0005840">
    <property type="term" value="C:ribosome"/>
    <property type="evidence" value="ECO:0007669"/>
    <property type="project" value="UniProtKB-KW"/>
</dbReference>
<dbReference type="GO" id="GO:1990904">
    <property type="term" value="C:ribonucleoprotein complex"/>
    <property type="evidence" value="ECO:0007669"/>
    <property type="project" value="UniProtKB-KW"/>
</dbReference>
<dbReference type="InterPro" id="IPR038584">
    <property type="entry name" value="Ribosomal_bL33_sf"/>
</dbReference>
<evidence type="ECO:0000256" key="1">
    <source>
        <dbReference type="ARBA" id="ARBA00007596"/>
    </source>
</evidence>
<dbReference type="Pfam" id="PF00471">
    <property type="entry name" value="Ribosomal_L33"/>
    <property type="match status" value="1"/>
</dbReference>
<dbReference type="InterPro" id="IPR018264">
    <property type="entry name" value="Ribosomal_bL33_CS"/>
</dbReference>
<dbReference type="GO" id="GO:0006412">
    <property type="term" value="P:translation"/>
    <property type="evidence" value="ECO:0007669"/>
    <property type="project" value="InterPro"/>
</dbReference>
<dbReference type="NCBIfam" id="TIGR01023">
    <property type="entry name" value="rpmG_bact"/>
    <property type="match status" value="1"/>
</dbReference>